<keyword evidence="5 8" id="KW-0812">Transmembrane</keyword>
<keyword evidence="6 8" id="KW-1133">Transmembrane helix</keyword>
<keyword evidence="3" id="KW-0813">Transport</keyword>
<feature type="transmembrane region" description="Helical" evidence="8">
    <location>
        <begin position="438"/>
        <end position="455"/>
    </location>
</feature>
<evidence type="ECO:0000256" key="1">
    <source>
        <dbReference type="ARBA" id="ARBA00004651"/>
    </source>
</evidence>
<dbReference type="InterPro" id="IPR000060">
    <property type="entry name" value="BCCT_transptr"/>
</dbReference>
<feature type="transmembrane region" description="Helical" evidence="8">
    <location>
        <begin position="180"/>
        <end position="202"/>
    </location>
</feature>
<comment type="subcellular location">
    <subcellularLocation>
        <location evidence="1">Cell membrane</location>
        <topology evidence="1">Multi-pass membrane protein</topology>
    </subcellularLocation>
</comment>
<feature type="transmembrane region" description="Helical" evidence="8">
    <location>
        <begin position="78"/>
        <end position="99"/>
    </location>
</feature>
<organism evidence="9 10">
    <name type="scientific">Amphiplicatus metriothermophilus</name>
    <dbReference type="NCBI Taxonomy" id="1519374"/>
    <lineage>
        <taxon>Bacteria</taxon>
        <taxon>Pseudomonadati</taxon>
        <taxon>Pseudomonadota</taxon>
        <taxon>Alphaproteobacteria</taxon>
        <taxon>Parvularculales</taxon>
        <taxon>Parvularculaceae</taxon>
        <taxon>Amphiplicatus</taxon>
    </lineage>
</organism>
<accession>A0A239PK33</accession>
<feature type="transmembrane region" description="Helical" evidence="8">
    <location>
        <begin position="252"/>
        <end position="272"/>
    </location>
</feature>
<feature type="transmembrane region" description="Helical" evidence="8">
    <location>
        <begin position="39"/>
        <end position="58"/>
    </location>
</feature>
<evidence type="ECO:0000256" key="4">
    <source>
        <dbReference type="ARBA" id="ARBA00022475"/>
    </source>
</evidence>
<evidence type="ECO:0000256" key="8">
    <source>
        <dbReference type="SAM" id="Phobius"/>
    </source>
</evidence>
<evidence type="ECO:0000313" key="9">
    <source>
        <dbReference type="EMBL" id="SNT67910.1"/>
    </source>
</evidence>
<gene>
    <name evidence="9" type="ORF">SAMN06297382_0403</name>
</gene>
<evidence type="ECO:0000256" key="6">
    <source>
        <dbReference type="ARBA" id="ARBA00022989"/>
    </source>
</evidence>
<evidence type="ECO:0000256" key="3">
    <source>
        <dbReference type="ARBA" id="ARBA00022448"/>
    </source>
</evidence>
<reference evidence="9 10" key="1">
    <citation type="submission" date="2017-07" db="EMBL/GenBank/DDBJ databases">
        <authorList>
            <person name="Sun Z.S."/>
            <person name="Albrecht U."/>
            <person name="Echele G."/>
            <person name="Lee C.C."/>
        </authorList>
    </citation>
    <scope>NUCLEOTIDE SEQUENCE [LARGE SCALE GENOMIC DNA]</scope>
    <source>
        <strain evidence="9 10">CGMCC 1.12710</strain>
    </source>
</reference>
<dbReference type="RefSeq" id="WP_159462376.1">
    <property type="nucleotide sequence ID" value="NZ_FZQA01000001.1"/>
</dbReference>
<dbReference type="Pfam" id="PF02028">
    <property type="entry name" value="BCCT"/>
    <property type="match status" value="1"/>
</dbReference>
<feature type="transmembrane region" description="Helical" evidence="8">
    <location>
        <begin position="307"/>
        <end position="329"/>
    </location>
</feature>
<evidence type="ECO:0000256" key="7">
    <source>
        <dbReference type="ARBA" id="ARBA00023136"/>
    </source>
</evidence>
<feature type="transmembrane region" description="Helical" evidence="8">
    <location>
        <begin position="382"/>
        <end position="409"/>
    </location>
</feature>
<dbReference type="PANTHER" id="PTHR30047">
    <property type="entry name" value="HIGH-AFFINITY CHOLINE TRANSPORT PROTEIN-RELATED"/>
    <property type="match status" value="1"/>
</dbReference>
<dbReference type="GO" id="GO:0022857">
    <property type="term" value="F:transmembrane transporter activity"/>
    <property type="evidence" value="ECO:0007669"/>
    <property type="project" value="InterPro"/>
</dbReference>
<dbReference type="OrthoDB" id="9775735at2"/>
<protein>
    <submittedName>
        <fullName evidence="9">Choline-glycine betaine transporter</fullName>
    </submittedName>
</protein>
<feature type="transmembrane region" description="Helical" evidence="8">
    <location>
        <begin position="138"/>
        <end position="159"/>
    </location>
</feature>
<comment type="similarity">
    <text evidence="2">Belongs to the BCCT transporter (TC 2.A.15) family.</text>
</comment>
<keyword evidence="4" id="KW-1003">Cell membrane</keyword>
<feature type="transmembrane region" description="Helical" evidence="8">
    <location>
        <begin position="222"/>
        <end position="240"/>
    </location>
</feature>
<evidence type="ECO:0000256" key="2">
    <source>
        <dbReference type="ARBA" id="ARBA00005658"/>
    </source>
</evidence>
<proteinExistence type="inferred from homology"/>
<dbReference type="PANTHER" id="PTHR30047:SF7">
    <property type="entry name" value="HIGH-AFFINITY CHOLINE TRANSPORT PROTEIN"/>
    <property type="match status" value="1"/>
</dbReference>
<sequence length="498" mass="52579">MFWPPAVLLLLALAASLVDFEGFLAAATAAHERILDRLGWAFSLSSFAAVVLMAIVFVSPLGGARIGGRDARPVLKRWNWFAITLCTTIATGILFWGVAEPLFHFNAPPGFAQAPARSDAAARFALSTLYMHWAITPYSIYAVASLAFALAYYNCNGAYSLSGPLRLVFGRAMEGPAGALIDAAALFALVAGVAASLGAGVMTLASGLGGAVGVPDGAPLRLATTALIVAAYVGSSVSGLQRGIKYLSDLNIRLFFALVLFVLIAGPTWAVLSLGGESALAYARDFLPRSLDLGLGEDSAWSRDWTIFYFANWLAWAPITAMFLGRIAVGYTVREFILISLAAPALFGMVWMTVFGGAALNIDRETQGALTAALDGGGPEAVMYALLGALPLTMIATLVFVFSTFVSFVTAMDSNTHSIASVCLKARRHENEPKGARLWIKIFWGVLIGAVAWVMTSTKGIDGVRMLSNLGGVPGLVILIGCGAALVRLMLTGPRRLQ</sequence>
<dbReference type="EMBL" id="FZQA01000001">
    <property type="protein sequence ID" value="SNT67910.1"/>
    <property type="molecule type" value="Genomic_DNA"/>
</dbReference>
<feature type="transmembrane region" description="Helical" evidence="8">
    <location>
        <begin position="336"/>
        <end position="362"/>
    </location>
</feature>
<keyword evidence="7 8" id="KW-0472">Membrane</keyword>
<evidence type="ECO:0000313" key="10">
    <source>
        <dbReference type="Proteomes" id="UP000198346"/>
    </source>
</evidence>
<dbReference type="AlphaFoldDB" id="A0A239PK33"/>
<dbReference type="GO" id="GO:0005886">
    <property type="term" value="C:plasma membrane"/>
    <property type="evidence" value="ECO:0007669"/>
    <property type="project" value="UniProtKB-SubCell"/>
</dbReference>
<feature type="transmembrane region" description="Helical" evidence="8">
    <location>
        <begin position="467"/>
        <end position="491"/>
    </location>
</feature>
<dbReference type="Proteomes" id="UP000198346">
    <property type="component" value="Unassembled WGS sequence"/>
</dbReference>
<evidence type="ECO:0000256" key="5">
    <source>
        <dbReference type="ARBA" id="ARBA00022692"/>
    </source>
</evidence>
<name>A0A239PK33_9PROT</name>
<keyword evidence="10" id="KW-1185">Reference proteome</keyword>